<gene>
    <name evidence="15" type="ORF">B1A74_12565</name>
</gene>
<name>A0A1V2ZVI8_9GAMM</name>
<dbReference type="InterPro" id="IPR013356">
    <property type="entry name" value="T2SS_GspD"/>
</dbReference>
<evidence type="ECO:0000256" key="5">
    <source>
        <dbReference type="ARBA" id="ARBA00022692"/>
    </source>
</evidence>
<evidence type="ECO:0000256" key="4">
    <source>
        <dbReference type="ARBA" id="ARBA00022452"/>
    </source>
</evidence>
<feature type="signal peptide" evidence="11">
    <location>
        <begin position="1"/>
        <end position="25"/>
    </location>
</feature>
<dbReference type="PRINTS" id="PR00811">
    <property type="entry name" value="BCTERIALGSPD"/>
</dbReference>
<feature type="domain" description="NolW-like" evidence="13">
    <location>
        <begin position="263"/>
        <end position="336"/>
    </location>
</feature>
<evidence type="ECO:0000256" key="8">
    <source>
        <dbReference type="ARBA" id="ARBA00023136"/>
    </source>
</evidence>
<evidence type="ECO:0000256" key="10">
    <source>
        <dbReference type="RuleBase" id="RU004004"/>
    </source>
</evidence>
<dbReference type="InterPro" id="IPR001775">
    <property type="entry name" value="GspD/PilQ"/>
</dbReference>
<keyword evidence="8" id="KW-0472">Membrane</keyword>
<evidence type="ECO:0000256" key="1">
    <source>
        <dbReference type="ARBA" id="ARBA00004442"/>
    </source>
</evidence>
<evidence type="ECO:0000256" key="2">
    <source>
        <dbReference type="ARBA" id="ARBA00006980"/>
    </source>
</evidence>
<dbReference type="InterPro" id="IPR004846">
    <property type="entry name" value="T2SS/T3SS_dom"/>
</dbReference>
<dbReference type="InterPro" id="IPR049371">
    <property type="entry name" value="GspD-like_N0"/>
</dbReference>
<dbReference type="RefSeq" id="WP_077244824.1">
    <property type="nucleotide sequence ID" value="NZ_MUZR01000061.1"/>
</dbReference>
<comment type="caution">
    <text evidence="15">The sequence shown here is derived from an EMBL/GenBank/DDBJ whole genome shotgun (WGS) entry which is preliminary data.</text>
</comment>
<evidence type="ECO:0000259" key="12">
    <source>
        <dbReference type="Pfam" id="PF00263"/>
    </source>
</evidence>
<dbReference type="PANTHER" id="PTHR30332:SF24">
    <property type="entry name" value="SECRETIN GSPD-RELATED"/>
    <property type="match status" value="1"/>
</dbReference>
<dbReference type="GO" id="GO:0015628">
    <property type="term" value="P:protein secretion by the type II secretion system"/>
    <property type="evidence" value="ECO:0007669"/>
    <property type="project" value="InterPro"/>
</dbReference>
<feature type="domain" description="NolW-like" evidence="13">
    <location>
        <begin position="194"/>
        <end position="257"/>
    </location>
</feature>
<dbReference type="PANTHER" id="PTHR30332">
    <property type="entry name" value="PROBABLE GENERAL SECRETION PATHWAY PROTEIN D"/>
    <property type="match status" value="1"/>
</dbReference>
<keyword evidence="7" id="KW-0653">Protein transport</keyword>
<dbReference type="Gene3D" id="3.30.1370.120">
    <property type="match status" value="3"/>
</dbReference>
<evidence type="ECO:0000259" key="13">
    <source>
        <dbReference type="Pfam" id="PF03958"/>
    </source>
</evidence>
<feature type="chain" id="PRO_5012663112" evidence="11">
    <location>
        <begin position="26"/>
        <end position="647"/>
    </location>
</feature>
<feature type="domain" description="Type II/III secretion system secretin-like" evidence="12">
    <location>
        <begin position="423"/>
        <end position="584"/>
    </location>
</feature>
<dbReference type="GO" id="GO:0009279">
    <property type="term" value="C:cell outer membrane"/>
    <property type="evidence" value="ECO:0007669"/>
    <property type="project" value="UniProtKB-SubCell"/>
</dbReference>
<evidence type="ECO:0000313" key="16">
    <source>
        <dbReference type="Proteomes" id="UP000189177"/>
    </source>
</evidence>
<feature type="domain" description="NolW-like" evidence="13">
    <location>
        <begin position="130"/>
        <end position="189"/>
    </location>
</feature>
<comment type="similarity">
    <text evidence="2">Belongs to the bacterial secretin family. GSP D subfamily.</text>
</comment>
<evidence type="ECO:0000256" key="9">
    <source>
        <dbReference type="ARBA" id="ARBA00023237"/>
    </source>
</evidence>
<dbReference type="Pfam" id="PF00263">
    <property type="entry name" value="Secretin"/>
    <property type="match status" value="1"/>
</dbReference>
<keyword evidence="3 10" id="KW-0813">Transport</keyword>
<dbReference type="AlphaFoldDB" id="A0A1V2ZVI8"/>
<protein>
    <submittedName>
        <fullName evidence="15">Type II secretion system protein GspD</fullName>
    </submittedName>
</protein>
<evidence type="ECO:0000313" key="15">
    <source>
        <dbReference type="EMBL" id="OOC09124.1"/>
    </source>
</evidence>
<evidence type="ECO:0000259" key="14">
    <source>
        <dbReference type="Pfam" id="PF21305"/>
    </source>
</evidence>
<keyword evidence="16" id="KW-1185">Reference proteome</keyword>
<keyword evidence="9" id="KW-0998">Cell outer membrane</keyword>
<dbReference type="InterPro" id="IPR038591">
    <property type="entry name" value="NolW-like_sf"/>
</dbReference>
<proteinExistence type="inferred from homology"/>
<accession>A0A1V2ZVI8</accession>
<evidence type="ECO:0000256" key="3">
    <source>
        <dbReference type="ARBA" id="ARBA00022448"/>
    </source>
</evidence>
<dbReference type="Pfam" id="PF03958">
    <property type="entry name" value="Secretin_N"/>
    <property type="match status" value="3"/>
</dbReference>
<dbReference type="Pfam" id="PF21305">
    <property type="entry name" value="type_II_gspD_N0"/>
    <property type="match status" value="1"/>
</dbReference>
<dbReference type="STRING" id="252474.B1A74_12565"/>
<keyword evidence="5" id="KW-0812">Transmembrane</keyword>
<feature type="domain" description="GspD-like N0" evidence="14">
    <location>
        <begin position="31"/>
        <end position="100"/>
    </location>
</feature>
<organism evidence="15 16">
    <name type="scientific">Thioalkalivibrio halophilus</name>
    <dbReference type="NCBI Taxonomy" id="252474"/>
    <lineage>
        <taxon>Bacteria</taxon>
        <taxon>Pseudomonadati</taxon>
        <taxon>Pseudomonadota</taxon>
        <taxon>Gammaproteobacteria</taxon>
        <taxon>Chromatiales</taxon>
        <taxon>Ectothiorhodospiraceae</taxon>
        <taxon>Thioalkalivibrio</taxon>
    </lineage>
</organism>
<comment type="subcellular location">
    <subcellularLocation>
        <location evidence="1 10">Cell outer membrane</location>
    </subcellularLocation>
</comment>
<evidence type="ECO:0000256" key="7">
    <source>
        <dbReference type="ARBA" id="ARBA00022927"/>
    </source>
</evidence>
<keyword evidence="4" id="KW-1134">Transmembrane beta strand</keyword>
<evidence type="ECO:0000256" key="6">
    <source>
        <dbReference type="ARBA" id="ARBA00022729"/>
    </source>
</evidence>
<evidence type="ECO:0000256" key="11">
    <source>
        <dbReference type="SAM" id="SignalP"/>
    </source>
</evidence>
<sequence>MRLRPSLASAWLTAALLATPAAPLAADTLTLNLRDTDIHNLIDLVAEETGTNFIVDPRVRGEVTVVSSRPVARDELEDLFHEILDIHGFAAVEGDGATRIIPDGQTTQEPTPLLTPDAEAPDTRGASIVTHVIQARHVDVTQLVPALRPLLPQSGHMAASSGSNTLLISATRNNIRRLQRIVERMDRPMDTEFDVIELEHARAGDLTEHLRELMPGRPGELQDARAQADPRSNAIILSGDETDRLRMRGLIAQLDREVHRGNTRVHYLRYARAETVAELLRSIAEHDPGMETEDGDGPRVHIESHESTNAVVTSGPAERLRDFDDIIDQLDIRRAQVLVEAVIAEVSSDRVEELGVQWGAIGSSAAGVLSFSERQTGIVDLAAGIDAYLGGEVASPPGLSDGLTVGAAGQSGNNAIAGLVNMLQRDSATNILSTPSLLTLDNEEAEIVVGQNVPFVVGRSIEDSGQAFDTIRREDVGVKLRVRPQINQGNAVRMEIEQEVSQLAPGTAGAADLITNTRTLTTHVLVDDGDMLVLGGLIEEQQTDQEAGVPGLGNIPGLGRLFRADRNQTEKRNLMVFLHPRIVRDSADGAELTSEKYSFIRAEQLRERARTRGRGDTTPVLPQWDRLTELPPAFEELHPAYATDHAD</sequence>
<dbReference type="NCBIfam" id="TIGR02517">
    <property type="entry name" value="type_II_gspD"/>
    <property type="match status" value="1"/>
</dbReference>
<dbReference type="InterPro" id="IPR050810">
    <property type="entry name" value="Bact_Secretion_Sys_Channel"/>
</dbReference>
<dbReference type="GO" id="GO:0015627">
    <property type="term" value="C:type II protein secretion system complex"/>
    <property type="evidence" value="ECO:0007669"/>
    <property type="project" value="InterPro"/>
</dbReference>
<dbReference type="Proteomes" id="UP000189177">
    <property type="component" value="Unassembled WGS sequence"/>
</dbReference>
<reference evidence="15 16" key="1">
    <citation type="submission" date="2017-02" db="EMBL/GenBank/DDBJ databases">
        <title>Genomic diversity within the haloalkaliphilic genus Thioalkalivibrio.</title>
        <authorList>
            <person name="Ahn A.-C."/>
            <person name="Meier-Kolthoff J."/>
            <person name="Overmars L."/>
            <person name="Richter M."/>
            <person name="Woyke T."/>
            <person name="Sorokin D.Y."/>
            <person name="Muyzer G."/>
        </authorList>
    </citation>
    <scope>NUCLEOTIDE SEQUENCE [LARGE SCALE GENOMIC DNA]</scope>
    <source>
        <strain evidence="15 16">HL17</strain>
    </source>
</reference>
<keyword evidence="6 11" id="KW-0732">Signal</keyword>
<dbReference type="EMBL" id="MUZR01000061">
    <property type="protein sequence ID" value="OOC09124.1"/>
    <property type="molecule type" value="Genomic_DNA"/>
</dbReference>
<dbReference type="InterPro" id="IPR005644">
    <property type="entry name" value="NolW-like"/>
</dbReference>